<dbReference type="GeneID" id="25324338"/>
<feature type="compositionally biased region" description="Basic and acidic residues" evidence="1">
    <location>
        <begin position="58"/>
        <end position="70"/>
    </location>
</feature>
<feature type="compositionally biased region" description="Polar residues" evidence="1">
    <location>
        <begin position="233"/>
        <end position="249"/>
    </location>
</feature>
<dbReference type="EMBL" id="KN847318">
    <property type="protein sequence ID" value="KIW57874.1"/>
    <property type="molecule type" value="Genomic_DNA"/>
</dbReference>
<accession>A0A0D2FCR8</accession>
<organism evidence="2 3">
    <name type="scientific">Exophiala xenobiotica</name>
    <dbReference type="NCBI Taxonomy" id="348802"/>
    <lineage>
        <taxon>Eukaryota</taxon>
        <taxon>Fungi</taxon>
        <taxon>Dikarya</taxon>
        <taxon>Ascomycota</taxon>
        <taxon>Pezizomycotina</taxon>
        <taxon>Eurotiomycetes</taxon>
        <taxon>Chaetothyriomycetidae</taxon>
        <taxon>Chaetothyriales</taxon>
        <taxon>Herpotrichiellaceae</taxon>
        <taxon>Exophiala</taxon>
    </lineage>
</organism>
<feature type="region of interest" description="Disordered" evidence="1">
    <location>
        <begin position="222"/>
        <end position="344"/>
    </location>
</feature>
<name>A0A0D2FCR8_9EURO</name>
<dbReference type="Proteomes" id="UP000054342">
    <property type="component" value="Unassembled WGS sequence"/>
</dbReference>
<protein>
    <submittedName>
        <fullName evidence="2">Uncharacterized protein</fullName>
    </submittedName>
</protein>
<evidence type="ECO:0000313" key="2">
    <source>
        <dbReference type="EMBL" id="KIW57874.1"/>
    </source>
</evidence>
<gene>
    <name evidence="2" type="ORF">PV05_02430</name>
</gene>
<evidence type="ECO:0000313" key="3">
    <source>
        <dbReference type="Proteomes" id="UP000054342"/>
    </source>
</evidence>
<feature type="compositionally biased region" description="Basic and acidic residues" evidence="1">
    <location>
        <begin position="1"/>
        <end position="18"/>
    </location>
</feature>
<sequence>MADKAVETAPNDPKKPDEAVDMADDGVETAPNVELKIPDKAVDIEDEAVQAAPKVKSKKPDEAVDTKDEAVQAAPKVKPKKPDNAGQASKVNSKKPDKAVQTASKVKSEMPAVTTEPAAKVVPGLTQVSGFNPMQMADAALLYQYLQVVNHIVPLDIRDIALKSGIDDESVRREINRMRERAPFLQIRGTTSSKMFASSGVNNPQNNIFIKDPKPEIIEFDATPSARRKRISEPTSQDADVDTAVSQPQKQRKSNAGAGIKKEDSGVGPTGDPNPAILETKKKRKPKAGTLFKKEDSDVGDNARETVEHQVEEPARNAEDLNPSDTVVAGQTGQEGEKPAEGMSTAEAIKASMIDWTSYGK</sequence>
<evidence type="ECO:0000256" key="1">
    <source>
        <dbReference type="SAM" id="MobiDB-lite"/>
    </source>
</evidence>
<dbReference type="RefSeq" id="XP_013318458.1">
    <property type="nucleotide sequence ID" value="XM_013463004.1"/>
</dbReference>
<feature type="compositionally biased region" description="Polar residues" evidence="1">
    <location>
        <begin position="323"/>
        <end position="334"/>
    </location>
</feature>
<reference evidence="2 3" key="1">
    <citation type="submission" date="2015-01" db="EMBL/GenBank/DDBJ databases">
        <title>The Genome Sequence of Exophiala xenobiotica CBS118157.</title>
        <authorList>
            <consortium name="The Broad Institute Genomics Platform"/>
            <person name="Cuomo C."/>
            <person name="de Hoog S."/>
            <person name="Gorbushina A."/>
            <person name="Stielow B."/>
            <person name="Teixiera M."/>
            <person name="Abouelleil A."/>
            <person name="Chapman S.B."/>
            <person name="Priest M."/>
            <person name="Young S.K."/>
            <person name="Wortman J."/>
            <person name="Nusbaum C."/>
            <person name="Birren B."/>
        </authorList>
    </citation>
    <scope>NUCLEOTIDE SEQUENCE [LARGE SCALE GENOMIC DNA]</scope>
    <source>
        <strain evidence="2 3">CBS 118157</strain>
    </source>
</reference>
<keyword evidence="3" id="KW-1185">Reference proteome</keyword>
<dbReference type="HOGENOM" id="CLU_767341_0_0_1"/>
<feature type="compositionally biased region" description="Basic and acidic residues" evidence="1">
    <location>
        <begin position="292"/>
        <end position="319"/>
    </location>
</feature>
<feature type="region of interest" description="Disordered" evidence="1">
    <location>
        <begin position="1"/>
        <end position="111"/>
    </location>
</feature>
<dbReference type="AlphaFoldDB" id="A0A0D2FCR8"/>
<proteinExistence type="predicted"/>